<name>A0AAU9L660_9STRA</name>
<dbReference type="InterPro" id="IPR052942">
    <property type="entry name" value="LPS_cholinephosphotransferase"/>
</dbReference>
<dbReference type="PANTHER" id="PTHR43404:SF1">
    <property type="entry name" value="MNN4P"/>
    <property type="match status" value="1"/>
</dbReference>
<organism evidence="2 3">
    <name type="scientific">Peronospora belbahrii</name>
    <dbReference type="NCBI Taxonomy" id="622444"/>
    <lineage>
        <taxon>Eukaryota</taxon>
        <taxon>Sar</taxon>
        <taxon>Stramenopiles</taxon>
        <taxon>Oomycota</taxon>
        <taxon>Peronosporomycetes</taxon>
        <taxon>Peronosporales</taxon>
        <taxon>Peronosporaceae</taxon>
        <taxon>Peronospora</taxon>
    </lineage>
</organism>
<dbReference type="Pfam" id="PF04991">
    <property type="entry name" value="LicD"/>
    <property type="match status" value="1"/>
</dbReference>
<sequence>MLENAQIVYWIDSGTLLGVYRARELVPWDYNVDIGITMTGFDLIQSTTTTNKILEIPEGYEVTVLNSSLYDTGETSTAVPMKVIDRKFGFYANVFVFKEFDGLFHDHLRPATASMEETNIDDVEDIVGNGIIVEKLIGPEPSNMWHRCIYCPVVGEEDGINMSGEASNATVVKRFHIPREWVFPLRVCKVELFEVMCPAQITPYLMYIFGNRFLTPQLWE</sequence>
<evidence type="ECO:0000313" key="2">
    <source>
        <dbReference type="EMBL" id="CAH0482092.1"/>
    </source>
</evidence>
<gene>
    <name evidence="2" type="ORF">PBS003_LOCUS8689</name>
</gene>
<feature type="domain" description="LicD/FKTN/FKRP nucleotidyltransferase" evidence="1">
    <location>
        <begin position="5"/>
        <end position="57"/>
    </location>
</feature>
<dbReference type="Proteomes" id="UP001160483">
    <property type="component" value="Unassembled WGS sequence"/>
</dbReference>
<accession>A0AAU9L660</accession>
<evidence type="ECO:0000259" key="1">
    <source>
        <dbReference type="Pfam" id="PF04991"/>
    </source>
</evidence>
<comment type="caution">
    <text evidence="2">The sequence shown here is derived from an EMBL/GenBank/DDBJ whole genome shotgun (WGS) entry which is preliminary data.</text>
</comment>
<proteinExistence type="predicted"/>
<evidence type="ECO:0000313" key="3">
    <source>
        <dbReference type="Proteomes" id="UP001160483"/>
    </source>
</evidence>
<dbReference type="InterPro" id="IPR007074">
    <property type="entry name" value="LicD/FKTN/FKRP_NTP_transf"/>
</dbReference>
<protein>
    <recommendedName>
        <fullName evidence="1">LicD/FKTN/FKRP nucleotidyltransferase domain-containing protein</fullName>
    </recommendedName>
</protein>
<dbReference type="EMBL" id="CAKKTJ010000332">
    <property type="protein sequence ID" value="CAH0482092.1"/>
    <property type="molecule type" value="Genomic_DNA"/>
</dbReference>
<dbReference type="AlphaFoldDB" id="A0AAU9L660"/>
<reference evidence="2" key="1">
    <citation type="submission" date="2021-11" db="EMBL/GenBank/DDBJ databases">
        <authorList>
            <person name="Islam A."/>
            <person name="Islam S."/>
            <person name="Flora M.S."/>
            <person name="Rahman M."/>
            <person name="Ziaur R.M."/>
            <person name="Epstein J.H."/>
            <person name="Hassan M."/>
            <person name="Klassen M."/>
            <person name="Woodard K."/>
            <person name="Webb A."/>
            <person name="Webby R.J."/>
            <person name="El Zowalaty M.E."/>
        </authorList>
    </citation>
    <scope>NUCLEOTIDE SEQUENCE</scope>
    <source>
        <strain evidence="2">Pbs3</strain>
    </source>
</reference>
<dbReference type="PANTHER" id="PTHR43404">
    <property type="entry name" value="LIPOPOLYSACCHARIDE CHOLINEPHOSPHOTRANSFERASE LICD"/>
    <property type="match status" value="1"/>
</dbReference>
<dbReference type="GO" id="GO:0009100">
    <property type="term" value="P:glycoprotein metabolic process"/>
    <property type="evidence" value="ECO:0007669"/>
    <property type="project" value="UniProtKB-ARBA"/>
</dbReference>